<sequence length="478" mass="54120">MDTTTQSHKSAEPINNITLSQPIGYDLPFQRCVSTPLCRQCGHTFKVQFRVRAASNKEKLHSRYTPTDSESTIISQLLKECEDDLGKFQKEIDTLRRTTAKLERDMHTLELYVKELRCISAPVRKLPPEILIEIFRNVCSVIDKEAGNDLRSRKIRDVPTLVLASVCSAWREIVVSTPSLWSHFSMSDDPAITSRRLLNLFLERASTTPLHFHLESSENDYGNFTEILNAGDRWGSACLNIPNLFTGIDILPQLAFSDFPRLTRLEVNCGNSFGGQLPFAGPRILFPLRTEIPHLRSISLRACFISPVPTPNFVQELDVTAISPRDVVSLLESCSMVTNLTIRYCVFQVERLPSIRAKEVKNLLIRWNSFHESFPDGRPSEILMQLLTVPKLESLKLMDDDVDFLLQFHPALLKGLLERSKPSHLKSLELWNVKLDETGLLDILKDASMENLTHLAIRELPGQSTVGEAIIQGLTRYA</sequence>
<accession>A0A4S8MRV9</accession>
<dbReference type="Pfam" id="PF12937">
    <property type="entry name" value="F-box-like"/>
    <property type="match status" value="1"/>
</dbReference>
<gene>
    <name evidence="3" type="ORF">K435DRAFT_62057</name>
</gene>
<dbReference type="Gene3D" id="1.20.1280.50">
    <property type="match status" value="1"/>
</dbReference>
<dbReference type="OrthoDB" id="3365698at2759"/>
<name>A0A4S8MRV9_DENBC</name>
<feature type="domain" description="F-box" evidence="2">
    <location>
        <begin position="125"/>
        <end position="185"/>
    </location>
</feature>
<proteinExistence type="predicted"/>
<dbReference type="SUPFAM" id="SSF52047">
    <property type="entry name" value="RNI-like"/>
    <property type="match status" value="1"/>
</dbReference>
<evidence type="ECO:0000259" key="2">
    <source>
        <dbReference type="Pfam" id="PF12937"/>
    </source>
</evidence>
<keyword evidence="4" id="KW-1185">Reference proteome</keyword>
<evidence type="ECO:0000313" key="4">
    <source>
        <dbReference type="Proteomes" id="UP000297245"/>
    </source>
</evidence>
<dbReference type="InterPro" id="IPR001810">
    <property type="entry name" value="F-box_dom"/>
</dbReference>
<dbReference type="EMBL" id="ML179046">
    <property type="protein sequence ID" value="THV05860.1"/>
    <property type="molecule type" value="Genomic_DNA"/>
</dbReference>
<dbReference type="AlphaFoldDB" id="A0A4S8MRV9"/>
<evidence type="ECO:0000256" key="1">
    <source>
        <dbReference type="SAM" id="Coils"/>
    </source>
</evidence>
<organism evidence="3 4">
    <name type="scientific">Dendrothele bispora (strain CBS 962.96)</name>
    <dbReference type="NCBI Taxonomy" id="1314807"/>
    <lineage>
        <taxon>Eukaryota</taxon>
        <taxon>Fungi</taxon>
        <taxon>Dikarya</taxon>
        <taxon>Basidiomycota</taxon>
        <taxon>Agaricomycotina</taxon>
        <taxon>Agaricomycetes</taxon>
        <taxon>Agaricomycetidae</taxon>
        <taxon>Agaricales</taxon>
        <taxon>Agaricales incertae sedis</taxon>
        <taxon>Dendrothele</taxon>
    </lineage>
</organism>
<reference evidence="3 4" key="1">
    <citation type="journal article" date="2019" name="Nat. Ecol. Evol.">
        <title>Megaphylogeny resolves global patterns of mushroom evolution.</title>
        <authorList>
            <person name="Varga T."/>
            <person name="Krizsan K."/>
            <person name="Foldi C."/>
            <person name="Dima B."/>
            <person name="Sanchez-Garcia M."/>
            <person name="Sanchez-Ramirez S."/>
            <person name="Szollosi G.J."/>
            <person name="Szarkandi J.G."/>
            <person name="Papp V."/>
            <person name="Albert L."/>
            <person name="Andreopoulos W."/>
            <person name="Angelini C."/>
            <person name="Antonin V."/>
            <person name="Barry K.W."/>
            <person name="Bougher N.L."/>
            <person name="Buchanan P."/>
            <person name="Buyck B."/>
            <person name="Bense V."/>
            <person name="Catcheside P."/>
            <person name="Chovatia M."/>
            <person name="Cooper J."/>
            <person name="Damon W."/>
            <person name="Desjardin D."/>
            <person name="Finy P."/>
            <person name="Geml J."/>
            <person name="Haridas S."/>
            <person name="Hughes K."/>
            <person name="Justo A."/>
            <person name="Karasinski D."/>
            <person name="Kautmanova I."/>
            <person name="Kiss B."/>
            <person name="Kocsube S."/>
            <person name="Kotiranta H."/>
            <person name="LaButti K.M."/>
            <person name="Lechner B.E."/>
            <person name="Liimatainen K."/>
            <person name="Lipzen A."/>
            <person name="Lukacs Z."/>
            <person name="Mihaltcheva S."/>
            <person name="Morgado L.N."/>
            <person name="Niskanen T."/>
            <person name="Noordeloos M.E."/>
            <person name="Ohm R.A."/>
            <person name="Ortiz-Santana B."/>
            <person name="Ovrebo C."/>
            <person name="Racz N."/>
            <person name="Riley R."/>
            <person name="Savchenko A."/>
            <person name="Shiryaev A."/>
            <person name="Soop K."/>
            <person name="Spirin V."/>
            <person name="Szebenyi C."/>
            <person name="Tomsovsky M."/>
            <person name="Tulloss R.E."/>
            <person name="Uehling J."/>
            <person name="Grigoriev I.V."/>
            <person name="Vagvolgyi C."/>
            <person name="Papp T."/>
            <person name="Martin F.M."/>
            <person name="Miettinen O."/>
            <person name="Hibbett D.S."/>
            <person name="Nagy L.G."/>
        </authorList>
    </citation>
    <scope>NUCLEOTIDE SEQUENCE [LARGE SCALE GENOMIC DNA]</scope>
    <source>
        <strain evidence="3 4">CBS 962.96</strain>
    </source>
</reference>
<dbReference type="InterPro" id="IPR032675">
    <property type="entry name" value="LRR_dom_sf"/>
</dbReference>
<feature type="coiled-coil region" evidence="1">
    <location>
        <begin position="78"/>
        <end position="105"/>
    </location>
</feature>
<evidence type="ECO:0000313" key="3">
    <source>
        <dbReference type="EMBL" id="THV05860.1"/>
    </source>
</evidence>
<dbReference type="Gene3D" id="3.80.10.10">
    <property type="entry name" value="Ribonuclease Inhibitor"/>
    <property type="match status" value="1"/>
</dbReference>
<keyword evidence="1" id="KW-0175">Coiled coil</keyword>
<dbReference type="Proteomes" id="UP000297245">
    <property type="component" value="Unassembled WGS sequence"/>
</dbReference>
<protein>
    <recommendedName>
        <fullName evidence="2">F-box domain-containing protein</fullName>
    </recommendedName>
</protein>